<dbReference type="InterPro" id="IPR002921">
    <property type="entry name" value="Fungal_lipase-type"/>
</dbReference>
<feature type="domain" description="Fungal lipase-type" evidence="1">
    <location>
        <begin position="69"/>
        <end position="191"/>
    </location>
</feature>
<dbReference type="PANTHER" id="PTHR45856:SF24">
    <property type="entry name" value="FUNGAL LIPASE-LIKE DOMAIN-CONTAINING PROTEIN"/>
    <property type="match status" value="1"/>
</dbReference>
<dbReference type="SUPFAM" id="SSF53474">
    <property type="entry name" value="alpha/beta-Hydrolases"/>
    <property type="match status" value="1"/>
</dbReference>
<dbReference type="Pfam" id="PF01764">
    <property type="entry name" value="Lipase_3"/>
    <property type="match status" value="1"/>
</dbReference>
<dbReference type="GO" id="GO:0006629">
    <property type="term" value="P:lipid metabolic process"/>
    <property type="evidence" value="ECO:0007669"/>
    <property type="project" value="InterPro"/>
</dbReference>
<sequence>MKIIPFLAIINYALAFIYDESAAKRNLQLAAATYCSPDKITIQGINVIDSIIGNTNIFVANDAIQNATVFAFRGSADIQNWISNFEFEFTAPYADKNIKVHRGLYNEYLLYKDALMKYLPTNKQDKVIITGHSSGGALSMFMAYDIHTDYDVTVYTFGKPRIGNENFVQSANRIRHYRITHHNDIVPHVPEELLHYRHTNTEIWYSGDDDKYKICETNEDGECSNSCAPIHCDSIKDHEYYLMTNIGSDYC</sequence>
<dbReference type="CDD" id="cd00519">
    <property type="entry name" value="Lipase_3"/>
    <property type="match status" value="1"/>
</dbReference>
<dbReference type="Gene3D" id="3.40.50.1820">
    <property type="entry name" value="alpha/beta hydrolase"/>
    <property type="match status" value="1"/>
</dbReference>
<accession>A0A6C0F1L5</accession>
<dbReference type="AlphaFoldDB" id="A0A6C0F1L5"/>
<dbReference type="InterPro" id="IPR029058">
    <property type="entry name" value="AB_hydrolase_fold"/>
</dbReference>
<reference evidence="2" key="1">
    <citation type="journal article" date="2020" name="Nature">
        <title>Giant virus diversity and host interactions through global metagenomics.</title>
        <authorList>
            <person name="Schulz F."/>
            <person name="Roux S."/>
            <person name="Paez-Espino D."/>
            <person name="Jungbluth S."/>
            <person name="Walsh D.A."/>
            <person name="Denef V.J."/>
            <person name="McMahon K.D."/>
            <person name="Konstantinidis K.T."/>
            <person name="Eloe-Fadrosh E.A."/>
            <person name="Kyrpides N.C."/>
            <person name="Woyke T."/>
        </authorList>
    </citation>
    <scope>NUCLEOTIDE SEQUENCE</scope>
    <source>
        <strain evidence="2">GVMAG-M-3300009180-1</strain>
    </source>
</reference>
<dbReference type="InterPro" id="IPR051218">
    <property type="entry name" value="Sec_MonoDiacylglyc_Lipase"/>
</dbReference>
<dbReference type="PANTHER" id="PTHR45856">
    <property type="entry name" value="ALPHA/BETA-HYDROLASES SUPERFAMILY PROTEIN"/>
    <property type="match status" value="1"/>
</dbReference>
<organism evidence="2">
    <name type="scientific">viral metagenome</name>
    <dbReference type="NCBI Taxonomy" id="1070528"/>
    <lineage>
        <taxon>unclassified sequences</taxon>
        <taxon>metagenomes</taxon>
        <taxon>organismal metagenomes</taxon>
    </lineage>
</organism>
<dbReference type="EMBL" id="MN739016">
    <property type="protein sequence ID" value="QHT35264.1"/>
    <property type="molecule type" value="Genomic_DNA"/>
</dbReference>
<proteinExistence type="predicted"/>
<evidence type="ECO:0000313" key="2">
    <source>
        <dbReference type="EMBL" id="QHT35264.1"/>
    </source>
</evidence>
<evidence type="ECO:0000259" key="1">
    <source>
        <dbReference type="Pfam" id="PF01764"/>
    </source>
</evidence>
<protein>
    <recommendedName>
        <fullName evidence="1">Fungal lipase-type domain-containing protein</fullName>
    </recommendedName>
</protein>
<name>A0A6C0F1L5_9ZZZZ</name>